<dbReference type="PANTHER" id="PTHR33309:SF3">
    <property type="entry name" value="CCHC-TYPE DOMAIN-CONTAINING PROTEIN"/>
    <property type="match status" value="1"/>
</dbReference>
<evidence type="ECO:0000259" key="2">
    <source>
        <dbReference type="Pfam" id="PF20700"/>
    </source>
</evidence>
<feature type="compositionally biased region" description="Polar residues" evidence="1">
    <location>
        <begin position="1"/>
        <end position="14"/>
    </location>
</feature>
<feature type="compositionally biased region" description="Polar residues" evidence="1">
    <location>
        <begin position="403"/>
        <end position="413"/>
    </location>
</feature>
<evidence type="ECO:0000313" key="5">
    <source>
        <dbReference type="Proteomes" id="UP000663882"/>
    </source>
</evidence>
<proteinExistence type="predicted"/>
<gene>
    <name evidence="3" type="ORF">RFH988_LOCUS38130</name>
    <name evidence="4" type="ORF">SEV965_LOCUS38405</name>
</gene>
<feature type="domain" description="Mutator-like transposase" evidence="2">
    <location>
        <begin position="105"/>
        <end position="355"/>
    </location>
</feature>
<comment type="caution">
    <text evidence="3">The sequence shown here is derived from an EMBL/GenBank/DDBJ whole genome shotgun (WGS) entry which is preliminary data.</text>
</comment>
<dbReference type="EMBL" id="CAJNOU010009347">
    <property type="protein sequence ID" value="CAF1545770.1"/>
    <property type="molecule type" value="Genomic_DNA"/>
</dbReference>
<accession>A0A815S331</accession>
<evidence type="ECO:0000256" key="1">
    <source>
        <dbReference type="SAM" id="MobiDB-lite"/>
    </source>
</evidence>
<dbReference type="Pfam" id="PF20700">
    <property type="entry name" value="Mutator"/>
    <property type="match status" value="1"/>
</dbReference>
<dbReference type="OrthoDB" id="10069847at2759"/>
<feature type="region of interest" description="Disordered" evidence="1">
    <location>
        <begin position="1"/>
        <end position="39"/>
    </location>
</feature>
<dbReference type="PANTHER" id="PTHR33309">
    <property type="entry name" value="KERATIN, ULTRA HIGH-SULFUR MATRIX PROTEIN-LIKE"/>
    <property type="match status" value="1"/>
</dbReference>
<protein>
    <recommendedName>
        <fullName evidence="2">Mutator-like transposase domain-containing protein</fullName>
    </recommendedName>
</protein>
<name>A0A815S331_9BILA</name>
<evidence type="ECO:0000313" key="4">
    <source>
        <dbReference type="EMBL" id="CAF1545770.1"/>
    </source>
</evidence>
<dbReference type="Proteomes" id="UP000663889">
    <property type="component" value="Unassembled WGS sequence"/>
</dbReference>
<dbReference type="Proteomes" id="UP000663882">
    <property type="component" value="Unassembled WGS sequence"/>
</dbReference>
<evidence type="ECO:0000313" key="3">
    <source>
        <dbReference type="EMBL" id="CAF1484231.1"/>
    </source>
</evidence>
<organism evidence="3 5">
    <name type="scientific">Rotaria sordida</name>
    <dbReference type="NCBI Taxonomy" id="392033"/>
    <lineage>
        <taxon>Eukaryota</taxon>
        <taxon>Metazoa</taxon>
        <taxon>Spiralia</taxon>
        <taxon>Gnathifera</taxon>
        <taxon>Rotifera</taxon>
        <taxon>Eurotatoria</taxon>
        <taxon>Bdelloidea</taxon>
        <taxon>Philodinida</taxon>
        <taxon>Philodinidae</taxon>
        <taxon>Rotaria</taxon>
    </lineage>
</organism>
<feature type="compositionally biased region" description="Basic residues" evidence="1">
    <location>
        <begin position="29"/>
        <end position="39"/>
    </location>
</feature>
<dbReference type="InterPro" id="IPR049012">
    <property type="entry name" value="Mutator_transp_dom"/>
</dbReference>
<sequence length="667" mass="75398">MMSDESYSPGSDLSSNDHQDNLQYSATKKYSRKVSQFKHKLRCSSEADVISMPRNRSYSASDSQDTGRIRYRSRSESKLTSTLTRVKQLQRIEKTAQIIDVEHFQKQLNTAHVCSGARLKFIPDTSAAVGLFHQNSFECSKCHKRTDASNFPPKNPIRSTVQEPNARLYAASAATGIGYEGISTLMASLCLSITTKKHFIQQTHTIHSNLHEFAQKQFQLLINNIRQSANIHDIDSVLNVYVSIDGTWKRRGHISNYGIVFLIHVETGYCIDYEVLSLRCETCDVKKSQLTAKQIESWFKSHKLSCSKNYDGTSKGMEAEGASRIFRRSLSKSLRYKWLVCDGDSSAYDRVKNIYIEQETADEDNTDDDPAQHDNELNTGFQEMISGVTLTAHDRKKMKTDGTIGTTGKSQQPKEAGRVRKTLVDGKPFGGSVGRMTDATMHKMSEMYGLAIRQGADEGQDLGEDEDEIVDRLQKKCLAAFHHLIVHENKEDQHYYCPDGALSWCSYKRDQVINKNEDEIKNKYRLDPVFLELLQKMINDLTSKELLSRCVRGLTQNSNESLNSVVWSILSKSKYHGFSSIQGAAAAASVYFNGGRSSLLEFFQQSGIEINEDLYLNLMAKDEKRIKKAEQIVEQRQILIANKSRQRLQSMQAANDTSEYGSGSFHD</sequence>
<feature type="region of interest" description="Disordered" evidence="1">
    <location>
        <begin position="399"/>
        <end position="418"/>
    </location>
</feature>
<dbReference type="AlphaFoldDB" id="A0A815S331"/>
<dbReference type="EMBL" id="CAJNOO010008648">
    <property type="protein sequence ID" value="CAF1484231.1"/>
    <property type="molecule type" value="Genomic_DNA"/>
</dbReference>
<reference evidence="3" key="1">
    <citation type="submission" date="2021-02" db="EMBL/GenBank/DDBJ databases">
        <authorList>
            <person name="Nowell W R."/>
        </authorList>
    </citation>
    <scope>NUCLEOTIDE SEQUENCE</scope>
</reference>